<comment type="caution">
    <text evidence="1">The sequence shown here is derived from an EMBL/GenBank/DDBJ whole genome shotgun (WGS) entry which is preliminary data.</text>
</comment>
<sequence>MSSATRTTPSGRGRSPKVVHTMQNLSLDDQTTANAQPNAIASDLLPEEVTLPPLLRAPLEIRQAIYGHFLRADSGVIYGNTEGPDDFNWKILSVCRQVREEAWQYFSTSNKWIQFAVFSHQDDKRPFPIGKTVHFEAPLQLFPKKQMNTVVAECILTIRIGHGCGLKKLPSTAKQVRRIVFAYNEFSWITFCMQLSQWVGEYRNVSFDLNQRYRNGYTSLVREILIYLMLVRRAERARFTSMMDQPLFERMAQNMTKNFTSQESWHNIITGLTEEVQLCHRQGDLTIGYILADYAKEEVARFNPLSLGHLNGLQSVFEPRIHASYSLATDLHIAFAELLNAVIETDRGVEYYFSRDALDAILEYRDAAAVVFAFPGMTVSQRCKAYYHRGLASMYMAMYAYDPANLELAKSRGAPGVRWDDTKALFIAAAKDFQYAGDIDPLMVVSEIALCKDIGAKHGLMEDIKPEIVEIDLPGYGIWRGDPNYWKSGPLPGNLAQQMYSTFQEQDNHAKTEKELKKLQHDLGIKWREGPAGLLRLLAD</sequence>
<proteinExistence type="predicted"/>
<evidence type="ECO:0000313" key="1">
    <source>
        <dbReference type="EMBL" id="KAK5083378.1"/>
    </source>
</evidence>
<organism evidence="1 2">
    <name type="scientific">Lithohypha guttulata</name>
    <dbReference type="NCBI Taxonomy" id="1690604"/>
    <lineage>
        <taxon>Eukaryota</taxon>
        <taxon>Fungi</taxon>
        <taxon>Dikarya</taxon>
        <taxon>Ascomycota</taxon>
        <taxon>Pezizomycotina</taxon>
        <taxon>Eurotiomycetes</taxon>
        <taxon>Chaetothyriomycetidae</taxon>
        <taxon>Chaetothyriales</taxon>
        <taxon>Trichomeriaceae</taxon>
        <taxon>Lithohypha</taxon>
    </lineage>
</organism>
<keyword evidence="2" id="KW-1185">Reference proteome</keyword>
<gene>
    <name evidence="1" type="ORF">LTR24_007667</name>
</gene>
<name>A0ABR0K363_9EURO</name>
<accession>A0ABR0K363</accession>
<dbReference type="Proteomes" id="UP001345013">
    <property type="component" value="Unassembled WGS sequence"/>
</dbReference>
<evidence type="ECO:0000313" key="2">
    <source>
        <dbReference type="Proteomes" id="UP001345013"/>
    </source>
</evidence>
<dbReference type="EMBL" id="JAVRRG010000119">
    <property type="protein sequence ID" value="KAK5083378.1"/>
    <property type="molecule type" value="Genomic_DNA"/>
</dbReference>
<protein>
    <submittedName>
        <fullName evidence="1">Uncharacterized protein</fullName>
    </submittedName>
</protein>
<reference evidence="1 2" key="1">
    <citation type="submission" date="2023-08" db="EMBL/GenBank/DDBJ databases">
        <title>Black Yeasts Isolated from many extreme environments.</title>
        <authorList>
            <person name="Coleine C."/>
            <person name="Stajich J.E."/>
            <person name="Selbmann L."/>
        </authorList>
    </citation>
    <scope>NUCLEOTIDE SEQUENCE [LARGE SCALE GENOMIC DNA]</scope>
    <source>
        <strain evidence="1 2">CCFEE 5885</strain>
    </source>
</reference>